<dbReference type="AlphaFoldDB" id="N0B8B7"/>
<evidence type="ECO:0000256" key="1">
    <source>
        <dbReference type="PIRSR" id="PIRSR014972-2"/>
    </source>
</evidence>
<dbReference type="Gene3D" id="3.10.129.10">
    <property type="entry name" value="Hotdog Thioesterase"/>
    <property type="match status" value="1"/>
</dbReference>
<dbReference type="InterPro" id="IPR054485">
    <property type="entry name" value="FlK-like_dom"/>
</dbReference>
<proteinExistence type="predicted"/>
<dbReference type="PIRSF" id="PIRSF014972">
    <property type="entry name" value="FlK"/>
    <property type="match status" value="1"/>
</dbReference>
<dbReference type="SUPFAM" id="SSF54637">
    <property type="entry name" value="Thioesterase/thiol ester dehydrase-isomerase"/>
    <property type="match status" value="1"/>
</dbReference>
<dbReference type="KEGG" id="hdt:HYPDE_33998"/>
<dbReference type="EMBL" id="CP005587">
    <property type="protein sequence ID" value="AGK58472.1"/>
    <property type="molecule type" value="Genomic_DNA"/>
</dbReference>
<evidence type="ECO:0000313" key="4">
    <source>
        <dbReference type="Proteomes" id="UP000005952"/>
    </source>
</evidence>
<dbReference type="PANTHER" id="PTHR36934">
    <property type="entry name" value="BLR0278 PROTEIN"/>
    <property type="match status" value="1"/>
</dbReference>
<dbReference type="HOGENOM" id="CLU_119426_0_1_5"/>
<sequence>MERKMADISKLQIGLRGSASALVVEQRLAPAVGSGSAPVFASPMLIALMEAAAVDCIEAQLPEGHQSLGVHLDVTHSSPTPLGFNVTATATLKSIDGRKLTFDVIANDGIEQIGSGSHTRVVVDTARFMARLTAKSLQQT</sequence>
<feature type="binding site" evidence="1">
    <location>
        <position position="120"/>
    </location>
    <ligand>
        <name>substrate</name>
    </ligand>
</feature>
<accession>N0B8B7</accession>
<dbReference type="PANTHER" id="PTHR36934:SF1">
    <property type="entry name" value="THIOESTERASE DOMAIN-CONTAINING PROTEIN"/>
    <property type="match status" value="1"/>
</dbReference>
<evidence type="ECO:0000259" key="2">
    <source>
        <dbReference type="Pfam" id="PF22636"/>
    </source>
</evidence>
<dbReference type="InterPro" id="IPR029069">
    <property type="entry name" value="HotDog_dom_sf"/>
</dbReference>
<dbReference type="InterPro" id="IPR025540">
    <property type="entry name" value="FlK"/>
</dbReference>
<dbReference type="eggNOG" id="COG5496">
    <property type="taxonomic scope" value="Bacteria"/>
</dbReference>
<feature type="domain" description="Fluoroacetyl-CoA-specific thioesterase-like" evidence="2">
    <location>
        <begin position="24"/>
        <end position="125"/>
    </location>
</feature>
<dbReference type="Proteomes" id="UP000005952">
    <property type="component" value="Chromosome"/>
</dbReference>
<reference evidence="3 4" key="1">
    <citation type="journal article" date="2013" name="Genome Announc.">
        <title>Genome sequences for three denitrifying bacterial strains isolated from a uranium- and nitrate-contaminated subsurface environment.</title>
        <authorList>
            <person name="Venkatramanan R."/>
            <person name="Prakash O."/>
            <person name="Woyke T."/>
            <person name="Chain P."/>
            <person name="Goodwin L.A."/>
            <person name="Watson D."/>
            <person name="Brooks S."/>
            <person name="Kostka J.E."/>
            <person name="Green S.J."/>
        </authorList>
    </citation>
    <scope>NUCLEOTIDE SEQUENCE [LARGE SCALE GENOMIC DNA]</scope>
    <source>
        <strain evidence="3 4">1NES1</strain>
    </source>
</reference>
<dbReference type="STRING" id="670307.HYPDE_33998"/>
<organism evidence="3 4">
    <name type="scientific">Hyphomicrobium denitrificans 1NES1</name>
    <dbReference type="NCBI Taxonomy" id="670307"/>
    <lineage>
        <taxon>Bacteria</taxon>
        <taxon>Pseudomonadati</taxon>
        <taxon>Pseudomonadota</taxon>
        <taxon>Alphaproteobacteria</taxon>
        <taxon>Hyphomicrobiales</taxon>
        <taxon>Hyphomicrobiaceae</taxon>
        <taxon>Hyphomicrobium</taxon>
    </lineage>
</organism>
<keyword evidence="4" id="KW-1185">Reference proteome</keyword>
<evidence type="ECO:0000313" key="3">
    <source>
        <dbReference type="EMBL" id="AGK58472.1"/>
    </source>
</evidence>
<feature type="binding site" evidence="1">
    <location>
        <position position="69"/>
    </location>
    <ligand>
        <name>substrate</name>
    </ligand>
</feature>
<gene>
    <name evidence="3" type="ORF">HYPDE_33998</name>
</gene>
<name>N0B8B7_9HYPH</name>
<dbReference type="Pfam" id="PF22636">
    <property type="entry name" value="FlK"/>
    <property type="match status" value="1"/>
</dbReference>
<protein>
    <submittedName>
        <fullName evidence="3">Thioesterase superfamily protein</fullName>
    </submittedName>
</protein>